<reference evidence="2" key="2">
    <citation type="submission" date="2020-09" db="EMBL/GenBank/DDBJ databases">
        <authorList>
            <person name="Sun Q."/>
            <person name="Zhou Y."/>
        </authorList>
    </citation>
    <scope>NUCLEOTIDE SEQUENCE</scope>
    <source>
        <strain evidence="2">CGMCC 4.7312</strain>
    </source>
</reference>
<protein>
    <submittedName>
        <fullName evidence="2">Uncharacterized protein</fullName>
    </submittedName>
</protein>
<dbReference type="EMBL" id="BMNB01000034">
    <property type="protein sequence ID" value="GGM61115.1"/>
    <property type="molecule type" value="Genomic_DNA"/>
</dbReference>
<name>A0A917X3F2_9ACTN</name>
<dbReference type="AlphaFoldDB" id="A0A917X3F2"/>
<evidence type="ECO:0000256" key="1">
    <source>
        <dbReference type="SAM" id="MobiDB-lite"/>
    </source>
</evidence>
<feature type="region of interest" description="Disordered" evidence="1">
    <location>
        <begin position="66"/>
        <end position="86"/>
    </location>
</feature>
<evidence type="ECO:0000313" key="3">
    <source>
        <dbReference type="Proteomes" id="UP000608890"/>
    </source>
</evidence>
<accession>A0A917X3F2</accession>
<proteinExistence type="predicted"/>
<reference evidence="2" key="1">
    <citation type="journal article" date="2014" name="Int. J. Syst. Evol. Microbiol.">
        <title>Complete genome sequence of Corynebacterium casei LMG S-19264T (=DSM 44701T), isolated from a smear-ripened cheese.</title>
        <authorList>
            <consortium name="US DOE Joint Genome Institute (JGI-PGF)"/>
            <person name="Walter F."/>
            <person name="Albersmeier A."/>
            <person name="Kalinowski J."/>
            <person name="Ruckert C."/>
        </authorList>
    </citation>
    <scope>NUCLEOTIDE SEQUENCE</scope>
    <source>
        <strain evidence="2">CGMCC 4.7312</strain>
    </source>
</reference>
<sequence length="86" mass="8772">MLPVSMVGRAGELAELDRTWSTVVGDRRRSPAVAVVTGGAGVGKSLLVAAALDGFTPRPEVILSGTARLHSPAPPSRLRRASGGPS</sequence>
<dbReference type="Proteomes" id="UP000608890">
    <property type="component" value="Unassembled WGS sequence"/>
</dbReference>
<keyword evidence="3" id="KW-1185">Reference proteome</keyword>
<gene>
    <name evidence="2" type="ORF">GCM10011608_52710</name>
</gene>
<evidence type="ECO:0000313" key="2">
    <source>
        <dbReference type="EMBL" id="GGM61115.1"/>
    </source>
</evidence>
<dbReference type="RefSeq" id="WP_229706451.1">
    <property type="nucleotide sequence ID" value="NZ_BMNB01000034.1"/>
</dbReference>
<organism evidence="2 3">
    <name type="scientific">Micromonospora sonchi</name>
    <dbReference type="NCBI Taxonomy" id="1763543"/>
    <lineage>
        <taxon>Bacteria</taxon>
        <taxon>Bacillati</taxon>
        <taxon>Actinomycetota</taxon>
        <taxon>Actinomycetes</taxon>
        <taxon>Micromonosporales</taxon>
        <taxon>Micromonosporaceae</taxon>
        <taxon>Micromonospora</taxon>
    </lineage>
</organism>
<comment type="caution">
    <text evidence="2">The sequence shown here is derived from an EMBL/GenBank/DDBJ whole genome shotgun (WGS) entry which is preliminary data.</text>
</comment>